<dbReference type="EMBL" id="AOIN01000084">
    <property type="protein sequence ID" value="ELY96496.1"/>
    <property type="molecule type" value="Genomic_DNA"/>
</dbReference>
<feature type="binding site" evidence="3">
    <location>
        <begin position="35"/>
        <end position="40"/>
    </location>
    <ligand>
        <name>NAD(+)</name>
        <dbReference type="ChEBI" id="CHEBI:57540"/>
    </ligand>
</feature>
<dbReference type="Pfam" id="PF02737">
    <property type="entry name" value="3HCDH_N"/>
    <property type="match status" value="1"/>
</dbReference>
<dbReference type="InterPro" id="IPR022694">
    <property type="entry name" value="3-OHacyl-CoA_DH"/>
</dbReference>
<dbReference type="PIRSF" id="PIRSF000105">
    <property type="entry name" value="HCDH"/>
    <property type="match status" value="1"/>
</dbReference>
<evidence type="ECO:0000256" key="3">
    <source>
        <dbReference type="PIRSR" id="PIRSR000105-2"/>
    </source>
</evidence>
<accession>M0ADP6</accession>
<evidence type="ECO:0000259" key="4">
    <source>
        <dbReference type="Pfam" id="PF00725"/>
    </source>
</evidence>
<dbReference type="Gene3D" id="3.40.50.720">
    <property type="entry name" value="NAD(P)-binding Rossmann-like Domain"/>
    <property type="match status" value="1"/>
</dbReference>
<evidence type="ECO:0000256" key="1">
    <source>
        <dbReference type="ARBA" id="ARBA00023002"/>
    </source>
</evidence>
<dbReference type="PATRIC" id="fig|1227492.4.peg.3156"/>
<reference evidence="6 7" key="1">
    <citation type="journal article" date="2014" name="PLoS Genet.">
        <title>Phylogenetically driven sequencing of extremely halophilic archaea reveals strategies for static and dynamic osmo-response.</title>
        <authorList>
            <person name="Becker E.A."/>
            <person name="Seitzer P.M."/>
            <person name="Tritt A."/>
            <person name="Larsen D."/>
            <person name="Krusor M."/>
            <person name="Yao A.I."/>
            <person name="Wu D."/>
            <person name="Madern D."/>
            <person name="Eisen J.A."/>
            <person name="Darling A.E."/>
            <person name="Facciotti M.T."/>
        </authorList>
    </citation>
    <scope>NUCLEOTIDE SEQUENCE [LARGE SCALE GENOMIC DNA]</scope>
    <source>
        <strain evidence="6 7">JCM 10990</strain>
    </source>
</reference>
<organism evidence="6 7">
    <name type="scientific">Natrialba chahannaoensis JCM 10990</name>
    <dbReference type="NCBI Taxonomy" id="1227492"/>
    <lineage>
        <taxon>Archaea</taxon>
        <taxon>Methanobacteriati</taxon>
        <taxon>Methanobacteriota</taxon>
        <taxon>Stenosarchaea group</taxon>
        <taxon>Halobacteria</taxon>
        <taxon>Halobacteriales</taxon>
        <taxon>Natrialbaceae</taxon>
        <taxon>Natrialba</taxon>
    </lineage>
</organism>
<dbReference type="GO" id="GO:0016616">
    <property type="term" value="F:oxidoreductase activity, acting on the CH-OH group of donors, NAD or NADP as acceptor"/>
    <property type="evidence" value="ECO:0007669"/>
    <property type="project" value="InterPro"/>
</dbReference>
<feature type="site" description="Important for catalytic activity" evidence="2">
    <location>
        <position position="166"/>
    </location>
</feature>
<dbReference type="Gene3D" id="1.10.1040.10">
    <property type="entry name" value="N-(1-d-carboxylethyl)-l-norvaline Dehydrogenase, domain 2"/>
    <property type="match status" value="1"/>
</dbReference>
<dbReference type="FunFam" id="3.40.50.720:FF:000009">
    <property type="entry name" value="Fatty oxidation complex, alpha subunit"/>
    <property type="match status" value="1"/>
</dbReference>
<dbReference type="STRING" id="1227492.C482_15883"/>
<dbReference type="PANTHER" id="PTHR48075">
    <property type="entry name" value="3-HYDROXYACYL-COA DEHYDROGENASE FAMILY PROTEIN"/>
    <property type="match status" value="1"/>
</dbReference>
<dbReference type="GO" id="GO:0070403">
    <property type="term" value="F:NAD+ binding"/>
    <property type="evidence" value="ECO:0007669"/>
    <property type="project" value="InterPro"/>
</dbReference>
<proteinExistence type="predicted"/>
<keyword evidence="1" id="KW-0560">Oxidoreductase</keyword>
<feature type="binding site" evidence="3">
    <location>
        <position position="118"/>
    </location>
    <ligand>
        <name>NAD(+)</name>
        <dbReference type="ChEBI" id="CHEBI:57540"/>
    </ligand>
</feature>
<name>M0ADP6_9EURY</name>
<dbReference type="Proteomes" id="UP000011693">
    <property type="component" value="Unassembled WGS sequence"/>
</dbReference>
<feature type="binding site" evidence="3">
    <location>
        <position position="123"/>
    </location>
    <ligand>
        <name>NAD(+)</name>
        <dbReference type="ChEBI" id="CHEBI:57540"/>
    </ligand>
</feature>
<dbReference type="InterPro" id="IPR008927">
    <property type="entry name" value="6-PGluconate_DH-like_C_sf"/>
</dbReference>
<dbReference type="InterPro" id="IPR006108">
    <property type="entry name" value="3HC_DH_C"/>
</dbReference>
<feature type="binding site" evidence="3">
    <location>
        <position position="299"/>
    </location>
    <ligand>
        <name>NAD(+)</name>
        <dbReference type="ChEBI" id="CHEBI:57540"/>
    </ligand>
</feature>
<gene>
    <name evidence="6" type="ORF">C482_15883</name>
</gene>
<dbReference type="PANTHER" id="PTHR48075:SF5">
    <property type="entry name" value="3-HYDROXYBUTYRYL-COA DEHYDROGENASE"/>
    <property type="match status" value="1"/>
</dbReference>
<dbReference type="SUPFAM" id="SSF48179">
    <property type="entry name" value="6-phosphogluconate dehydrogenase C-terminal domain-like"/>
    <property type="match status" value="1"/>
</dbReference>
<dbReference type="GO" id="GO:0006631">
    <property type="term" value="P:fatty acid metabolic process"/>
    <property type="evidence" value="ECO:0007669"/>
    <property type="project" value="InterPro"/>
</dbReference>
<dbReference type="InterPro" id="IPR036291">
    <property type="entry name" value="NAD(P)-bd_dom_sf"/>
</dbReference>
<dbReference type="SUPFAM" id="SSF51735">
    <property type="entry name" value="NAD(P)-binding Rossmann-fold domains"/>
    <property type="match status" value="1"/>
</dbReference>
<feature type="domain" description="3-hydroxyacyl-CoA dehydrogenase C-terminal" evidence="4">
    <location>
        <begin position="212"/>
        <end position="307"/>
    </location>
</feature>
<evidence type="ECO:0000313" key="7">
    <source>
        <dbReference type="Proteomes" id="UP000011693"/>
    </source>
</evidence>
<feature type="domain" description="3-hydroxyacyl-CoA dehydrogenase NAD binding" evidence="5">
    <location>
        <begin position="31"/>
        <end position="204"/>
    </location>
</feature>
<keyword evidence="7" id="KW-1185">Reference proteome</keyword>
<comment type="caution">
    <text evidence="6">The sequence shown here is derived from an EMBL/GenBank/DDBJ whole genome shotgun (WGS) entry which is preliminary data.</text>
</comment>
<dbReference type="InterPro" id="IPR013328">
    <property type="entry name" value="6PGD_dom2"/>
</dbReference>
<evidence type="ECO:0000313" key="6">
    <source>
        <dbReference type="EMBL" id="ELY96496.1"/>
    </source>
</evidence>
<sequence length="308" mass="33618">MARVGTLILIVTAQQRMSQHQHQTVDSIDSVGVVGAGTMGSGIAQVAATHGYDVIVRDIEQEYVENGFETIENSLGRLGDRDSLPDGEDTETIRNRIKGTTELDDLADCDLVVEAALEDLDVKRDVFADLDDIVGDEAVLATNTSTISITSIASATERPERVVGLHFMNPVPIMEGVEVVVGEKTTDEITELAHEFAEALEKTTWESDDKPGFVTNRILMPWINEGIRAYDEGVATKDDIDAGMELGTNVPMGPLTLADHIGLDICLHASETLHEELGDRYQPAYLLKRKVEAGELGKKTGKGFYEYE</sequence>
<feature type="binding site" evidence="3">
    <location>
        <position position="145"/>
    </location>
    <ligand>
        <name>NAD(+)</name>
        <dbReference type="ChEBI" id="CHEBI:57540"/>
    </ligand>
</feature>
<evidence type="ECO:0000256" key="2">
    <source>
        <dbReference type="PIRSR" id="PIRSR000105-1"/>
    </source>
</evidence>
<feature type="binding site" evidence="3">
    <location>
        <position position="169"/>
    </location>
    <ligand>
        <name>NAD(+)</name>
        <dbReference type="ChEBI" id="CHEBI:57540"/>
    </ligand>
</feature>
<feature type="binding site" evidence="3">
    <location>
        <position position="58"/>
    </location>
    <ligand>
        <name>NAD(+)</name>
        <dbReference type="ChEBI" id="CHEBI:57540"/>
    </ligand>
</feature>
<keyword evidence="3" id="KW-0520">NAD</keyword>
<dbReference type="Pfam" id="PF00725">
    <property type="entry name" value="3HCDH"/>
    <property type="match status" value="1"/>
</dbReference>
<evidence type="ECO:0000259" key="5">
    <source>
        <dbReference type="Pfam" id="PF02737"/>
    </source>
</evidence>
<dbReference type="AlphaFoldDB" id="M0ADP6"/>
<protein>
    <submittedName>
        <fullName evidence="6">3-hydroxybutyryl-CoA dehydrogenase</fullName>
    </submittedName>
</protein>
<dbReference type="InterPro" id="IPR006176">
    <property type="entry name" value="3-OHacyl-CoA_DH_NAD-bd"/>
</dbReference>